<evidence type="ECO:0000313" key="1">
    <source>
        <dbReference type="EMBL" id="MBX59242.1"/>
    </source>
</evidence>
<organism evidence="1">
    <name type="scientific">Rhizophora mucronata</name>
    <name type="common">Asiatic mangrove</name>
    <dbReference type="NCBI Taxonomy" id="61149"/>
    <lineage>
        <taxon>Eukaryota</taxon>
        <taxon>Viridiplantae</taxon>
        <taxon>Streptophyta</taxon>
        <taxon>Embryophyta</taxon>
        <taxon>Tracheophyta</taxon>
        <taxon>Spermatophyta</taxon>
        <taxon>Magnoliopsida</taxon>
        <taxon>eudicotyledons</taxon>
        <taxon>Gunneridae</taxon>
        <taxon>Pentapetalae</taxon>
        <taxon>rosids</taxon>
        <taxon>fabids</taxon>
        <taxon>Malpighiales</taxon>
        <taxon>Rhizophoraceae</taxon>
        <taxon>Rhizophora</taxon>
    </lineage>
</organism>
<sequence length="11" mass="1420">MSRPMSGRWRR</sequence>
<protein>
    <submittedName>
        <fullName evidence="1">Uncharacterized protein</fullName>
    </submittedName>
</protein>
<accession>A0A2P2PWW3</accession>
<name>A0A2P2PWW3_RHIMU</name>
<reference evidence="1" key="1">
    <citation type="submission" date="2018-02" db="EMBL/GenBank/DDBJ databases">
        <title>Rhizophora mucronata_Transcriptome.</title>
        <authorList>
            <person name="Meera S.P."/>
            <person name="Sreeshan A."/>
            <person name="Augustine A."/>
        </authorList>
    </citation>
    <scope>NUCLEOTIDE SEQUENCE</scope>
    <source>
        <tissue evidence="1">Leaf</tissue>
    </source>
</reference>
<proteinExistence type="predicted"/>
<dbReference type="EMBL" id="GGEC01078758">
    <property type="protein sequence ID" value="MBX59242.1"/>
    <property type="molecule type" value="Transcribed_RNA"/>
</dbReference>